<comment type="caution">
    <text evidence="6">The sequence shown here is derived from an EMBL/GenBank/DDBJ whole genome shotgun (WGS) entry which is preliminary data.</text>
</comment>
<dbReference type="GO" id="GO:0016740">
    <property type="term" value="F:transferase activity"/>
    <property type="evidence" value="ECO:0007669"/>
    <property type="project" value="UniProtKB-KW"/>
</dbReference>
<dbReference type="Gene3D" id="3.40.50.170">
    <property type="entry name" value="Formyl transferase, N-terminal domain"/>
    <property type="match status" value="1"/>
</dbReference>
<sequence length="257" mass="28114">MSAKQSRIAVVTAGGPHVWVIVNALRDRLGDVTVILEEPESKKRLLLRRARKLGWIEVAGQLGTMVFTRLRKLVLSGRDRAALTSRGMNTEPRDDQPIVNIASADSPDLADAVKKLGAEVVLLAGCRMLSQRTLDQMPCPVLNYHAGINPAYRGMNGAYWALATGDAGNFGATVHLVDAGVDTGDILHQVRGAPEPGDNLTNYAMRLAAMSRDICTQAVEDVLEGRAKPTMSNLPSKQWYHPTVWFYVWTGLTRGVW</sequence>
<dbReference type="PANTHER" id="PTHR43369">
    <property type="entry name" value="PHOSPHORIBOSYLGLYCINAMIDE FORMYLTRANSFERASE"/>
    <property type="match status" value="1"/>
</dbReference>
<dbReference type="Pfam" id="PF00551">
    <property type="entry name" value="Formyl_trans_N"/>
    <property type="match status" value="1"/>
</dbReference>
<dbReference type="InterPro" id="IPR002376">
    <property type="entry name" value="Formyl_transf_N"/>
</dbReference>
<keyword evidence="3 6" id="KW-0808">Transferase</keyword>
<accession>A0ABV3QVQ4</accession>
<evidence type="ECO:0000256" key="3">
    <source>
        <dbReference type="ARBA" id="ARBA00022679"/>
    </source>
</evidence>
<dbReference type="CDD" id="cd08653">
    <property type="entry name" value="FMT_core_like_3"/>
    <property type="match status" value="1"/>
</dbReference>
<gene>
    <name evidence="6" type="ORF">ABUE31_04040</name>
</gene>
<reference evidence="6 7" key="1">
    <citation type="submission" date="2024-06" db="EMBL/GenBank/DDBJ databases">
        <authorList>
            <person name="Tuo L."/>
        </authorList>
    </citation>
    <scope>NUCLEOTIDE SEQUENCE [LARGE SCALE GENOMIC DNA]</scope>
    <source>
        <strain evidence="6 7">ZMM04-5</strain>
    </source>
</reference>
<dbReference type="SUPFAM" id="SSF53328">
    <property type="entry name" value="Formyltransferase"/>
    <property type="match status" value="1"/>
</dbReference>
<dbReference type="PANTHER" id="PTHR43369:SF2">
    <property type="entry name" value="PHOSPHORIBOSYLGLYCINAMIDE FORMYLTRANSFERASE"/>
    <property type="match status" value="1"/>
</dbReference>
<evidence type="ECO:0000256" key="4">
    <source>
        <dbReference type="ARBA" id="ARBA00022755"/>
    </source>
</evidence>
<comment type="pathway">
    <text evidence="1">Purine metabolism; IMP biosynthesis via de novo pathway; N(2)-formyl-N(1)-(5-phospho-D-ribosyl)glycinamide from N(1)-(5-phospho-D-ribosyl)glycinamide (10-formyl THF route): step 1/1.</text>
</comment>
<evidence type="ECO:0000313" key="6">
    <source>
        <dbReference type="EMBL" id="MEW9805155.1"/>
    </source>
</evidence>
<feature type="domain" description="Formyl transferase N-terminal" evidence="5">
    <location>
        <begin position="95"/>
        <end position="217"/>
    </location>
</feature>
<keyword evidence="4" id="KW-0658">Purine biosynthesis</keyword>
<dbReference type="EMBL" id="JBFOCI010000001">
    <property type="protein sequence ID" value="MEW9805155.1"/>
    <property type="molecule type" value="Genomic_DNA"/>
</dbReference>
<dbReference type="InterPro" id="IPR036477">
    <property type="entry name" value="Formyl_transf_N_sf"/>
</dbReference>
<dbReference type="RefSeq" id="WP_367722200.1">
    <property type="nucleotide sequence ID" value="NZ_JBFOCI010000001.1"/>
</dbReference>
<evidence type="ECO:0000313" key="7">
    <source>
        <dbReference type="Proteomes" id="UP001556196"/>
    </source>
</evidence>
<evidence type="ECO:0000256" key="2">
    <source>
        <dbReference type="ARBA" id="ARBA00012254"/>
    </source>
</evidence>
<proteinExistence type="predicted"/>
<evidence type="ECO:0000256" key="1">
    <source>
        <dbReference type="ARBA" id="ARBA00005054"/>
    </source>
</evidence>
<organism evidence="6 7">
    <name type="scientific">Mesorhizobium marinum</name>
    <dbReference type="NCBI Taxonomy" id="3228790"/>
    <lineage>
        <taxon>Bacteria</taxon>
        <taxon>Pseudomonadati</taxon>
        <taxon>Pseudomonadota</taxon>
        <taxon>Alphaproteobacteria</taxon>
        <taxon>Hyphomicrobiales</taxon>
        <taxon>Phyllobacteriaceae</taxon>
        <taxon>Mesorhizobium</taxon>
    </lineage>
</organism>
<dbReference type="Proteomes" id="UP001556196">
    <property type="component" value="Unassembled WGS sequence"/>
</dbReference>
<protein>
    <recommendedName>
        <fullName evidence="2">phosphoribosylglycinamide formyltransferase 1</fullName>
        <ecNumber evidence="2">2.1.2.2</ecNumber>
    </recommendedName>
</protein>
<name>A0ABV3QVQ4_9HYPH</name>
<evidence type="ECO:0000259" key="5">
    <source>
        <dbReference type="Pfam" id="PF00551"/>
    </source>
</evidence>
<dbReference type="EC" id="2.1.2.2" evidence="2"/>
<keyword evidence="7" id="KW-1185">Reference proteome</keyword>